<dbReference type="Proteomes" id="UP001281761">
    <property type="component" value="Unassembled WGS sequence"/>
</dbReference>
<comment type="caution">
    <text evidence="1">The sequence shown here is derived from an EMBL/GenBank/DDBJ whole genome shotgun (WGS) entry which is preliminary data.</text>
</comment>
<protein>
    <submittedName>
        <fullName evidence="1">Uncharacterized protein</fullName>
    </submittedName>
</protein>
<gene>
    <name evidence="1" type="ORF">BLNAU_22272</name>
</gene>
<evidence type="ECO:0000313" key="1">
    <source>
        <dbReference type="EMBL" id="KAK2942824.1"/>
    </source>
</evidence>
<proteinExistence type="predicted"/>
<reference evidence="1 2" key="1">
    <citation type="journal article" date="2022" name="bioRxiv">
        <title>Genomics of Preaxostyla Flagellates Illuminates Evolutionary Transitions and the Path Towards Mitochondrial Loss.</title>
        <authorList>
            <person name="Novak L.V.F."/>
            <person name="Treitli S.C."/>
            <person name="Pyrih J."/>
            <person name="Halakuc P."/>
            <person name="Pipaliya S.V."/>
            <person name="Vacek V."/>
            <person name="Brzon O."/>
            <person name="Soukal P."/>
            <person name="Eme L."/>
            <person name="Dacks J.B."/>
            <person name="Karnkowska A."/>
            <person name="Elias M."/>
            <person name="Hampl V."/>
        </authorList>
    </citation>
    <scope>NUCLEOTIDE SEQUENCE [LARGE SCALE GENOMIC DNA]</scope>
    <source>
        <strain evidence="1">NAU3</strain>
        <tissue evidence="1">Gut</tissue>
    </source>
</reference>
<name>A0ABQ9WTJ9_9EUKA</name>
<dbReference type="EMBL" id="JARBJD010000381">
    <property type="protein sequence ID" value="KAK2942824.1"/>
    <property type="molecule type" value="Genomic_DNA"/>
</dbReference>
<keyword evidence="2" id="KW-1185">Reference proteome</keyword>
<evidence type="ECO:0000313" key="2">
    <source>
        <dbReference type="Proteomes" id="UP001281761"/>
    </source>
</evidence>
<sequence>MEDRSDVTLNSFSLTFLNRWKGANAQSDVDHGFDDDVSDLNEPIDDDIMFESDSDVWSQHAGLSDDFCPFDDTVELQLIEQLNSPEIEEGSDLKWKSKSAGAFLRSLGQTTDESLTVFIQSIVTLISSANQAITAAAMKMLNALITPHPKKSLNLLSKPI</sequence>
<accession>A0ABQ9WTJ9</accession>
<organism evidence="1 2">
    <name type="scientific">Blattamonas nauphoetae</name>
    <dbReference type="NCBI Taxonomy" id="2049346"/>
    <lineage>
        <taxon>Eukaryota</taxon>
        <taxon>Metamonada</taxon>
        <taxon>Preaxostyla</taxon>
        <taxon>Oxymonadida</taxon>
        <taxon>Blattamonas</taxon>
    </lineage>
</organism>